<gene>
    <name evidence="2" type="ORF">KJP28_14985</name>
</gene>
<feature type="transmembrane region" description="Helical" evidence="1">
    <location>
        <begin position="197"/>
        <end position="215"/>
    </location>
</feature>
<reference evidence="2 3" key="1">
    <citation type="submission" date="2021-05" db="EMBL/GenBank/DDBJ databases">
        <title>Culturable bacteria isolated from Daya Bay.</title>
        <authorList>
            <person name="Zheng W."/>
            <person name="Yu S."/>
            <person name="Huang Y."/>
        </authorList>
    </citation>
    <scope>NUCLEOTIDE SEQUENCE [LARGE SCALE GENOMIC DNA]</scope>
    <source>
        <strain evidence="2 3">DP4N28-5</strain>
    </source>
</reference>
<feature type="transmembrane region" description="Helical" evidence="1">
    <location>
        <begin position="7"/>
        <end position="33"/>
    </location>
</feature>
<comment type="caution">
    <text evidence="2">The sequence shown here is derived from an EMBL/GenBank/DDBJ whole genome shotgun (WGS) entry which is preliminary data.</text>
</comment>
<evidence type="ECO:0000256" key="1">
    <source>
        <dbReference type="SAM" id="Phobius"/>
    </source>
</evidence>
<keyword evidence="3" id="KW-1185">Reference proteome</keyword>
<proteinExistence type="predicted"/>
<keyword evidence="1" id="KW-1133">Transmembrane helix</keyword>
<feature type="transmembrane region" description="Helical" evidence="1">
    <location>
        <begin position="171"/>
        <end position="191"/>
    </location>
</feature>
<feature type="transmembrane region" description="Helical" evidence="1">
    <location>
        <begin position="141"/>
        <end position="164"/>
    </location>
</feature>
<evidence type="ECO:0000313" key="2">
    <source>
        <dbReference type="EMBL" id="MBV7380236.1"/>
    </source>
</evidence>
<keyword evidence="1" id="KW-0472">Membrane</keyword>
<sequence length="222" mass="23127">MLEQRHIGSIAAIICAGTYLFGFAMLVTVLAPAGYGSDDIDAATVLAFASDHFALVAIWNLAIYVVNGLALAFLATTLAARFRAHLPGLAQSILAIGLLWATLVTGAGMVANVGLEAALRRYATDPEGAANLWEVLHTVELGLGGGNEIAGGIWAILIGLAALISRRLPRALGWVSLVIGLSGLATLFPMLGETPGAVFGLGYILWFGWVALSLARPARTSF</sequence>
<dbReference type="EMBL" id="JAHUZE010000003">
    <property type="protein sequence ID" value="MBV7380236.1"/>
    <property type="molecule type" value="Genomic_DNA"/>
</dbReference>
<dbReference type="InterPro" id="IPR025495">
    <property type="entry name" value="DUF4386"/>
</dbReference>
<dbReference type="RefSeq" id="WP_218393420.1">
    <property type="nucleotide sequence ID" value="NZ_JAHUZE010000003.1"/>
</dbReference>
<evidence type="ECO:0000313" key="3">
    <source>
        <dbReference type="Proteomes" id="UP000756530"/>
    </source>
</evidence>
<organism evidence="2 3">
    <name type="scientific">Maritimibacter dapengensis</name>
    <dbReference type="NCBI Taxonomy" id="2836868"/>
    <lineage>
        <taxon>Bacteria</taxon>
        <taxon>Pseudomonadati</taxon>
        <taxon>Pseudomonadota</taxon>
        <taxon>Alphaproteobacteria</taxon>
        <taxon>Rhodobacterales</taxon>
        <taxon>Roseobacteraceae</taxon>
        <taxon>Maritimibacter</taxon>
    </lineage>
</organism>
<feature type="transmembrane region" description="Helical" evidence="1">
    <location>
        <begin position="53"/>
        <end position="80"/>
    </location>
</feature>
<protein>
    <submittedName>
        <fullName evidence="2">DUF4386 family protein</fullName>
    </submittedName>
</protein>
<accession>A0ABS6T6V1</accession>
<dbReference type="Proteomes" id="UP000756530">
    <property type="component" value="Unassembled WGS sequence"/>
</dbReference>
<feature type="transmembrane region" description="Helical" evidence="1">
    <location>
        <begin position="92"/>
        <end position="115"/>
    </location>
</feature>
<dbReference type="Pfam" id="PF14329">
    <property type="entry name" value="DUF4386"/>
    <property type="match status" value="1"/>
</dbReference>
<name>A0ABS6T6V1_9RHOB</name>
<keyword evidence="1" id="KW-0812">Transmembrane</keyword>